<evidence type="ECO:0000313" key="3">
    <source>
        <dbReference type="Proteomes" id="UP001549691"/>
    </source>
</evidence>
<evidence type="ECO:0000313" key="2">
    <source>
        <dbReference type="EMBL" id="MET7012748.1"/>
    </source>
</evidence>
<feature type="transmembrane region" description="Helical" evidence="1">
    <location>
        <begin position="37"/>
        <end position="59"/>
    </location>
</feature>
<evidence type="ECO:0000256" key="1">
    <source>
        <dbReference type="SAM" id="Phobius"/>
    </source>
</evidence>
<keyword evidence="1" id="KW-0472">Membrane</keyword>
<organism evidence="2 3">
    <name type="scientific">Uliginosibacterium flavum</name>
    <dbReference type="NCBI Taxonomy" id="1396831"/>
    <lineage>
        <taxon>Bacteria</taxon>
        <taxon>Pseudomonadati</taxon>
        <taxon>Pseudomonadota</taxon>
        <taxon>Betaproteobacteria</taxon>
        <taxon>Rhodocyclales</taxon>
        <taxon>Zoogloeaceae</taxon>
        <taxon>Uliginosibacterium</taxon>
    </lineage>
</organism>
<accession>A0ABV2THS9</accession>
<dbReference type="Proteomes" id="UP001549691">
    <property type="component" value="Unassembled WGS sequence"/>
</dbReference>
<protein>
    <submittedName>
        <fullName evidence="2">Uncharacterized protein</fullName>
    </submittedName>
</protein>
<feature type="transmembrane region" description="Helical" evidence="1">
    <location>
        <begin position="6"/>
        <end position="25"/>
    </location>
</feature>
<reference evidence="2 3" key="1">
    <citation type="submission" date="2024-07" db="EMBL/GenBank/DDBJ databases">
        <title>Uliginosibacterium flavum JJ3220;KACC:17644.</title>
        <authorList>
            <person name="Kim M.K."/>
        </authorList>
    </citation>
    <scope>NUCLEOTIDE SEQUENCE [LARGE SCALE GENOMIC DNA]</scope>
    <source>
        <strain evidence="2 3">KACC:17644</strain>
    </source>
</reference>
<proteinExistence type="predicted"/>
<dbReference type="EMBL" id="JBEWZI010000001">
    <property type="protein sequence ID" value="MET7012748.1"/>
    <property type="molecule type" value="Genomic_DNA"/>
</dbReference>
<name>A0ABV2THS9_9RHOO</name>
<gene>
    <name evidence="2" type="ORF">ABXR19_01010</name>
</gene>
<keyword evidence="1" id="KW-1133">Transmembrane helix</keyword>
<sequence length="62" mass="7042">MLILRAIGLLLLLAIALCVGLGILSRQKHYFTWAWNLFRYGVVVALVFMALFILERLIAPIL</sequence>
<keyword evidence="3" id="KW-1185">Reference proteome</keyword>
<dbReference type="RefSeq" id="WP_354599207.1">
    <property type="nucleotide sequence ID" value="NZ_JBEWZI010000001.1"/>
</dbReference>
<comment type="caution">
    <text evidence="2">The sequence shown here is derived from an EMBL/GenBank/DDBJ whole genome shotgun (WGS) entry which is preliminary data.</text>
</comment>
<keyword evidence="1" id="KW-0812">Transmembrane</keyword>